<dbReference type="GO" id="GO:0008137">
    <property type="term" value="F:NADH dehydrogenase (ubiquinone) activity"/>
    <property type="evidence" value="ECO:0007669"/>
    <property type="project" value="UniProtKB-EC"/>
</dbReference>
<keyword evidence="12 18" id="KW-1133">Transmembrane helix</keyword>
<feature type="transmembrane region" description="Helical" evidence="18">
    <location>
        <begin position="266"/>
        <end position="286"/>
    </location>
</feature>
<dbReference type="PANTHER" id="PTHR46552:SF1">
    <property type="entry name" value="NADH-UBIQUINONE OXIDOREDUCTASE CHAIN 2"/>
    <property type="match status" value="1"/>
</dbReference>
<keyword evidence="6" id="KW-0813">Transport</keyword>
<dbReference type="InterPro" id="IPR001750">
    <property type="entry name" value="ND/Mrp_TM"/>
</dbReference>
<feature type="transmembrane region" description="Helical" evidence="18">
    <location>
        <begin position="86"/>
        <end position="110"/>
    </location>
</feature>
<keyword evidence="7 18" id="KW-0679">Respiratory chain</keyword>
<evidence type="ECO:0000256" key="1">
    <source>
        <dbReference type="ARBA" id="ARBA00003257"/>
    </source>
</evidence>
<feature type="transmembrane region" description="Helical" evidence="18">
    <location>
        <begin position="234"/>
        <end position="254"/>
    </location>
</feature>
<evidence type="ECO:0000256" key="18">
    <source>
        <dbReference type="RuleBase" id="RU003403"/>
    </source>
</evidence>
<keyword evidence="14 18" id="KW-0830">Ubiquinone</keyword>
<evidence type="ECO:0000256" key="7">
    <source>
        <dbReference type="ARBA" id="ARBA00022660"/>
    </source>
</evidence>
<evidence type="ECO:0000256" key="9">
    <source>
        <dbReference type="ARBA" id="ARBA00022792"/>
    </source>
</evidence>
<proteinExistence type="inferred from homology"/>
<sequence length="333" mass="38748">MNKSPMKMLFINLLIFSTMISISANNWLGVWMGLEINLLMFLPLIMSNSTQYLNSSGIKYFIVQSMASIILLIMIMKIMINENNDNYYSFIILIMSLMMKMGAAPFHFWFPEMMEQLNWNNCILIMTWQKLAPMLVLSYILPNKIMMVFIVLSAMIGAIMGLNQISLRLILAYSSINHMGWMLAAIQYSIMIWFCYFTIYSLMTTLIVLLFKYNNVFMLNEVFMMKNPDKLNKLNLMLSMLSLGGLPPLLGFLPKWMLIQELMLKSSYMITTILIISSVITLYFYLKLFFSASLISFKENKWNNFNLMNLESLLLYFNIMSSLGLTLSMITIY</sequence>
<name>A0A7U3QC56_9ORTH</name>
<evidence type="ECO:0000313" key="20">
    <source>
        <dbReference type="EMBL" id="QPK42040.1"/>
    </source>
</evidence>
<dbReference type="Pfam" id="PF00361">
    <property type="entry name" value="Proton_antipo_M"/>
    <property type="match status" value="1"/>
</dbReference>
<evidence type="ECO:0000256" key="3">
    <source>
        <dbReference type="ARBA" id="ARBA00007012"/>
    </source>
</evidence>
<evidence type="ECO:0000256" key="5">
    <source>
        <dbReference type="ARBA" id="ARBA00021008"/>
    </source>
</evidence>
<evidence type="ECO:0000256" key="16">
    <source>
        <dbReference type="ARBA" id="ARBA00023136"/>
    </source>
</evidence>
<evidence type="ECO:0000256" key="17">
    <source>
        <dbReference type="ARBA" id="ARBA00049551"/>
    </source>
</evidence>
<gene>
    <name evidence="20" type="primary">ND2</name>
</gene>
<comment type="similarity">
    <text evidence="3 18">Belongs to the complex I subunit 2 family.</text>
</comment>
<dbReference type="EC" id="7.1.1.2" evidence="4 18"/>
<feature type="transmembrane region" description="Helical" evidence="18">
    <location>
        <begin position="122"/>
        <end position="141"/>
    </location>
</feature>
<feature type="transmembrane region" description="Helical" evidence="18">
    <location>
        <begin position="313"/>
        <end position="332"/>
    </location>
</feature>
<evidence type="ECO:0000256" key="4">
    <source>
        <dbReference type="ARBA" id="ARBA00012944"/>
    </source>
</evidence>
<dbReference type="GO" id="GO:0005743">
    <property type="term" value="C:mitochondrial inner membrane"/>
    <property type="evidence" value="ECO:0007669"/>
    <property type="project" value="UniProtKB-SubCell"/>
</dbReference>
<keyword evidence="8 18" id="KW-0812">Transmembrane</keyword>
<evidence type="ECO:0000256" key="15">
    <source>
        <dbReference type="ARBA" id="ARBA00023128"/>
    </source>
</evidence>
<keyword evidence="13 18" id="KW-0520">NAD</keyword>
<evidence type="ECO:0000256" key="8">
    <source>
        <dbReference type="ARBA" id="ARBA00022692"/>
    </source>
</evidence>
<dbReference type="InterPro" id="IPR050175">
    <property type="entry name" value="Complex_I_Subunit_2"/>
</dbReference>
<keyword evidence="11 18" id="KW-0249">Electron transport</keyword>
<comment type="function">
    <text evidence="18">Core subunit of the mitochondrial membrane respiratory chain NADH dehydrogenase (Complex I) which catalyzes electron transfer from NADH through the respiratory chain, using ubiquinone as an electron acceptor. Essential for the catalytic activity and assembly of complex I.</text>
</comment>
<comment type="catalytic activity">
    <reaction evidence="17 18">
        <text>a ubiquinone + NADH + 5 H(+)(in) = a ubiquinol + NAD(+) + 4 H(+)(out)</text>
        <dbReference type="Rhea" id="RHEA:29091"/>
        <dbReference type="Rhea" id="RHEA-COMP:9565"/>
        <dbReference type="Rhea" id="RHEA-COMP:9566"/>
        <dbReference type="ChEBI" id="CHEBI:15378"/>
        <dbReference type="ChEBI" id="CHEBI:16389"/>
        <dbReference type="ChEBI" id="CHEBI:17976"/>
        <dbReference type="ChEBI" id="CHEBI:57540"/>
        <dbReference type="ChEBI" id="CHEBI:57945"/>
        <dbReference type="EC" id="7.1.1.2"/>
    </reaction>
</comment>
<feature type="transmembrane region" description="Helical" evidence="18">
    <location>
        <begin position="60"/>
        <end position="80"/>
    </location>
</feature>
<reference evidence="20" key="1">
    <citation type="submission" date="2020-03" db="EMBL/GenBank/DDBJ databases">
        <title>The mitochondrial genomes of eight Scelimeninae species (Orthoptera: Tetrigoidea): deep insights into structural characteristics and phylogenetic implications.</title>
        <authorList>
            <person name="Li R."/>
            <person name="Li X.-D."/>
        </authorList>
    </citation>
    <scope>NUCLEOTIDE SEQUENCE</scope>
</reference>
<keyword evidence="10 18" id="KW-1278">Translocase</keyword>
<evidence type="ECO:0000256" key="6">
    <source>
        <dbReference type="ARBA" id="ARBA00022448"/>
    </source>
</evidence>
<evidence type="ECO:0000259" key="19">
    <source>
        <dbReference type="Pfam" id="PF00361"/>
    </source>
</evidence>
<dbReference type="InterPro" id="IPR003917">
    <property type="entry name" value="NADH_UbQ_OxRdtase_chain2"/>
</dbReference>
<feature type="transmembrane region" description="Helical" evidence="18">
    <location>
        <begin position="7"/>
        <end position="24"/>
    </location>
</feature>
<evidence type="ECO:0000256" key="14">
    <source>
        <dbReference type="ARBA" id="ARBA00023075"/>
    </source>
</evidence>
<dbReference type="AlphaFoldDB" id="A0A7U3QC56"/>
<feature type="domain" description="NADH:quinone oxidoreductase/Mrp antiporter transmembrane" evidence="19">
    <location>
        <begin position="24"/>
        <end position="281"/>
    </location>
</feature>
<accession>A0A7U3QC56</accession>
<keyword evidence="15 18" id="KW-0496">Mitochondrion</keyword>
<dbReference type="PRINTS" id="PR01436">
    <property type="entry name" value="NADHDHGNASE2"/>
</dbReference>
<feature type="transmembrane region" description="Helical" evidence="18">
    <location>
        <begin position="147"/>
        <end position="171"/>
    </location>
</feature>
<geneLocation type="mitochondrion" evidence="20"/>
<protein>
    <recommendedName>
        <fullName evidence="5 18">NADH-ubiquinone oxidoreductase chain 2</fullName>
        <ecNumber evidence="4 18">7.1.1.2</ecNumber>
    </recommendedName>
</protein>
<keyword evidence="16 18" id="KW-0472">Membrane</keyword>
<feature type="transmembrane region" description="Helical" evidence="18">
    <location>
        <begin position="192"/>
        <end position="214"/>
    </location>
</feature>
<evidence type="ECO:0000256" key="11">
    <source>
        <dbReference type="ARBA" id="ARBA00022982"/>
    </source>
</evidence>
<dbReference type="PANTHER" id="PTHR46552">
    <property type="entry name" value="NADH-UBIQUINONE OXIDOREDUCTASE CHAIN 2"/>
    <property type="match status" value="1"/>
</dbReference>
<organism evidence="20">
    <name type="scientific">Criotettix japonicus</name>
    <dbReference type="NCBI Taxonomy" id="2793210"/>
    <lineage>
        <taxon>Eukaryota</taxon>
        <taxon>Metazoa</taxon>
        <taxon>Ecdysozoa</taxon>
        <taxon>Arthropoda</taxon>
        <taxon>Hexapoda</taxon>
        <taxon>Insecta</taxon>
        <taxon>Pterygota</taxon>
        <taxon>Neoptera</taxon>
        <taxon>Polyneoptera</taxon>
        <taxon>Orthoptera</taxon>
        <taxon>Caelifera</taxon>
        <taxon>Acrididea</taxon>
        <taxon>Tetrigoidea</taxon>
        <taxon>Tetrigidae</taxon>
        <taxon>Scelimeninae</taxon>
        <taxon>Criotettix</taxon>
    </lineage>
</organism>
<comment type="function">
    <text evidence="1">Core subunit of the mitochondrial membrane respiratory chain NADH dehydrogenase (Complex I) that is believed to belong to the minimal assembly required for catalysis. Complex I functions in the transfer of electrons from NADH to the respiratory chain. The immediate electron acceptor for the enzyme is believed to be ubiquinone.</text>
</comment>
<dbReference type="GO" id="GO:0006120">
    <property type="term" value="P:mitochondrial electron transport, NADH to ubiquinone"/>
    <property type="evidence" value="ECO:0007669"/>
    <property type="project" value="InterPro"/>
</dbReference>
<evidence type="ECO:0000256" key="12">
    <source>
        <dbReference type="ARBA" id="ARBA00022989"/>
    </source>
</evidence>
<evidence type="ECO:0000256" key="2">
    <source>
        <dbReference type="ARBA" id="ARBA00004448"/>
    </source>
</evidence>
<evidence type="ECO:0000256" key="13">
    <source>
        <dbReference type="ARBA" id="ARBA00023027"/>
    </source>
</evidence>
<evidence type="ECO:0000256" key="10">
    <source>
        <dbReference type="ARBA" id="ARBA00022967"/>
    </source>
</evidence>
<keyword evidence="9 18" id="KW-0999">Mitochondrion inner membrane</keyword>
<comment type="subcellular location">
    <subcellularLocation>
        <location evidence="2 18">Mitochondrion inner membrane</location>
        <topology evidence="2 18">Multi-pass membrane protein</topology>
    </subcellularLocation>
</comment>
<dbReference type="EMBL" id="MT162542">
    <property type="protein sequence ID" value="QPK42040.1"/>
    <property type="molecule type" value="Genomic_DNA"/>
</dbReference>